<dbReference type="EMBL" id="FNBI01000002">
    <property type="protein sequence ID" value="SDF07541.1"/>
    <property type="molecule type" value="Genomic_DNA"/>
</dbReference>
<dbReference type="SMART" id="SM00382">
    <property type="entry name" value="AAA"/>
    <property type="match status" value="1"/>
</dbReference>
<dbReference type="PANTHER" id="PTHR42771">
    <property type="entry name" value="IRON(3+)-HYDROXAMATE IMPORT ATP-BINDING PROTEIN FHUC"/>
    <property type="match status" value="1"/>
</dbReference>
<dbReference type="GO" id="GO:0006826">
    <property type="term" value="P:iron ion transport"/>
    <property type="evidence" value="ECO:0007669"/>
    <property type="project" value="UniProtKB-KW"/>
</dbReference>
<keyword evidence="3" id="KW-1003">Cell membrane</keyword>
<dbReference type="Pfam" id="PF13304">
    <property type="entry name" value="AAA_21"/>
    <property type="match status" value="1"/>
</dbReference>
<dbReference type="Proteomes" id="UP000436801">
    <property type="component" value="Unassembled WGS sequence"/>
</dbReference>
<dbReference type="EMBL" id="WSUT01000005">
    <property type="protein sequence ID" value="MWC44387.1"/>
    <property type="molecule type" value="Genomic_DNA"/>
</dbReference>
<dbReference type="GO" id="GO:0005886">
    <property type="term" value="C:plasma membrane"/>
    <property type="evidence" value="ECO:0007669"/>
    <property type="project" value="UniProtKB-SubCell"/>
</dbReference>
<dbReference type="Pfam" id="PF13476">
    <property type="entry name" value="AAA_23"/>
    <property type="match status" value="1"/>
</dbReference>
<keyword evidence="2" id="KW-0813">Transport</keyword>
<dbReference type="InterPro" id="IPR051535">
    <property type="entry name" value="Siderophore_ABC-ATPase"/>
</dbReference>
<evidence type="ECO:0000313" key="10">
    <source>
        <dbReference type="EMBL" id="SDF07541.1"/>
    </source>
</evidence>
<evidence type="ECO:0000313" key="12">
    <source>
        <dbReference type="Proteomes" id="UP000436801"/>
    </source>
</evidence>
<evidence type="ECO:0000256" key="6">
    <source>
        <dbReference type="ARBA" id="ARBA00023065"/>
    </source>
</evidence>
<dbReference type="InterPro" id="IPR027417">
    <property type="entry name" value="P-loop_NTPase"/>
</dbReference>
<evidence type="ECO:0000256" key="5">
    <source>
        <dbReference type="ARBA" id="ARBA00023004"/>
    </source>
</evidence>
<feature type="domain" description="AAA+ ATPase" evidence="8">
    <location>
        <begin position="47"/>
        <end position="224"/>
    </location>
</feature>
<keyword evidence="7" id="KW-0472">Membrane</keyword>
<evidence type="ECO:0000313" key="9">
    <source>
        <dbReference type="EMBL" id="MWC44387.1"/>
    </source>
</evidence>
<dbReference type="InterPro" id="IPR003959">
    <property type="entry name" value="ATPase_AAA_core"/>
</dbReference>
<evidence type="ECO:0000313" key="11">
    <source>
        <dbReference type="Proteomes" id="UP000323502"/>
    </source>
</evidence>
<comment type="subcellular location">
    <subcellularLocation>
        <location evidence="1">Cell membrane</location>
        <topology evidence="1">Peripheral membrane protein</topology>
    </subcellularLocation>
</comment>
<dbReference type="Gene3D" id="3.40.50.300">
    <property type="entry name" value="P-loop containing nucleotide triphosphate hydrolases"/>
    <property type="match status" value="2"/>
</dbReference>
<dbReference type="GO" id="GO:0006302">
    <property type="term" value="P:double-strand break repair"/>
    <property type="evidence" value="ECO:0007669"/>
    <property type="project" value="InterPro"/>
</dbReference>
<evidence type="ECO:0000256" key="1">
    <source>
        <dbReference type="ARBA" id="ARBA00004202"/>
    </source>
</evidence>
<dbReference type="SUPFAM" id="SSF52540">
    <property type="entry name" value="P-loop containing nucleoside triphosphate hydrolases"/>
    <property type="match status" value="1"/>
</dbReference>
<dbReference type="Proteomes" id="UP000323502">
    <property type="component" value="Unassembled WGS sequence"/>
</dbReference>
<keyword evidence="11" id="KW-1185">Reference proteome</keyword>
<dbReference type="PANTHER" id="PTHR42771:SF2">
    <property type="entry name" value="IRON(3+)-HYDROXAMATE IMPORT ATP-BINDING PROTEIN FHUC"/>
    <property type="match status" value="1"/>
</dbReference>
<dbReference type="InterPro" id="IPR038729">
    <property type="entry name" value="Rad50/SbcC_AAA"/>
</dbReference>
<evidence type="ECO:0000256" key="7">
    <source>
        <dbReference type="ARBA" id="ARBA00023136"/>
    </source>
</evidence>
<dbReference type="GO" id="GO:0016887">
    <property type="term" value="F:ATP hydrolysis activity"/>
    <property type="evidence" value="ECO:0007669"/>
    <property type="project" value="InterPro"/>
</dbReference>
<organism evidence="10 11">
    <name type="scientific">Sphingomonas carotinifaciens</name>
    <dbReference type="NCBI Taxonomy" id="1166323"/>
    <lineage>
        <taxon>Bacteria</taxon>
        <taxon>Pseudomonadati</taxon>
        <taxon>Pseudomonadota</taxon>
        <taxon>Alphaproteobacteria</taxon>
        <taxon>Sphingomonadales</taxon>
        <taxon>Sphingomonadaceae</taxon>
        <taxon>Sphingomonas</taxon>
    </lineage>
</organism>
<accession>A0A1G7I484</accession>
<proteinExistence type="predicted"/>
<keyword evidence="4" id="KW-0410">Iron transport</keyword>
<reference evidence="10 11" key="1">
    <citation type="submission" date="2016-10" db="EMBL/GenBank/DDBJ databases">
        <authorList>
            <person name="Varghese N."/>
            <person name="Submissions S."/>
        </authorList>
    </citation>
    <scope>NUCLEOTIDE SEQUENCE [LARGE SCALE GENOMIC DNA]</scope>
    <source>
        <strain evidence="10 11">S7-754</strain>
    </source>
</reference>
<keyword evidence="5" id="KW-0408">Iron</keyword>
<evidence type="ECO:0000256" key="3">
    <source>
        <dbReference type="ARBA" id="ARBA00022475"/>
    </source>
</evidence>
<protein>
    <submittedName>
        <fullName evidence="9">AAA family ATPase</fullName>
    </submittedName>
    <submittedName>
        <fullName evidence="10">Predicted ATPase</fullName>
    </submittedName>
</protein>
<dbReference type="OrthoDB" id="9784297at2"/>
<evidence type="ECO:0000256" key="4">
    <source>
        <dbReference type="ARBA" id="ARBA00022496"/>
    </source>
</evidence>
<evidence type="ECO:0000256" key="2">
    <source>
        <dbReference type="ARBA" id="ARBA00022448"/>
    </source>
</evidence>
<dbReference type="RefSeq" id="WP_149681584.1">
    <property type="nucleotide sequence ID" value="NZ_WSUT01000005.1"/>
</dbReference>
<evidence type="ECO:0000259" key="8">
    <source>
        <dbReference type="SMART" id="SM00382"/>
    </source>
</evidence>
<gene>
    <name evidence="9" type="ORF">GQR91_12090</name>
    <name evidence="10" type="ORF">SAMN05216557_102112</name>
</gene>
<dbReference type="GO" id="GO:0005524">
    <property type="term" value="F:ATP binding"/>
    <property type="evidence" value="ECO:0007669"/>
    <property type="project" value="InterPro"/>
</dbReference>
<reference evidence="9 12" key="2">
    <citation type="submission" date="2019-12" db="EMBL/GenBank/DDBJ databases">
        <authorList>
            <person name="Zheng J."/>
        </authorList>
    </citation>
    <scope>NUCLEOTIDE SEQUENCE [LARGE SCALE GENOMIC DNA]</scope>
    <source>
        <strain evidence="9 12">DSM 27347</strain>
    </source>
</reference>
<dbReference type="InterPro" id="IPR003593">
    <property type="entry name" value="AAA+_ATPase"/>
</dbReference>
<keyword evidence="6" id="KW-0406">Ion transport</keyword>
<sequence length="256" mass="28720">MARRRSTTLPPPYLKRVWFDPDRVSDEYSYPFNLPMFRGGEFELHFDRAVTIIVGENGVGKSTLIWGIAALAGFDPAGGGPGYRPMDHSQAVELDGDVLASVLRASWLPKVGQGWFFRAESFFSVACYFDQAARESWTAPPDFLLHSHGEGFLRFIAERCGRPGIFFFFFDEPESALSPRRQFEFLKVLGMIQKRRQAQVITATHSPILVALPDARLLAMTRGGFDPGALGETAHFRLYREFMLDPAGTMEAMLAD</sequence>
<name>A0A1G7I484_9SPHN</name>
<dbReference type="AlphaFoldDB" id="A0A1G7I484"/>
<dbReference type="CDD" id="cd00267">
    <property type="entry name" value="ABC_ATPase"/>
    <property type="match status" value="1"/>
</dbReference>